<dbReference type="Gene3D" id="1.20.1250.20">
    <property type="entry name" value="MFS general substrate transporter like domains"/>
    <property type="match status" value="1"/>
</dbReference>
<feature type="transmembrane region" description="Helical" evidence="5">
    <location>
        <begin position="339"/>
        <end position="360"/>
    </location>
</feature>
<organism evidence="7 8">
    <name type="scientific">Pseudonocardia eucalypti</name>
    <dbReference type="NCBI Taxonomy" id="648755"/>
    <lineage>
        <taxon>Bacteria</taxon>
        <taxon>Bacillati</taxon>
        <taxon>Actinomycetota</taxon>
        <taxon>Actinomycetes</taxon>
        <taxon>Pseudonocardiales</taxon>
        <taxon>Pseudonocardiaceae</taxon>
        <taxon>Pseudonocardia</taxon>
    </lineage>
</organism>
<feature type="transmembrane region" description="Helical" evidence="5">
    <location>
        <begin position="245"/>
        <end position="266"/>
    </location>
</feature>
<keyword evidence="8" id="KW-1185">Reference proteome</keyword>
<sequence>MVGRAPGTMSFVQLRLVALCLLLSMSDGYDVLAMSFAAPSVAEEWHLSGAAIGVLLSAGLFGMAGGSVFIAPLADRVGRRPVLVWSAVLVTVGVVLSAAATDETQLAVLRVVTGLGVGSILPCITVLVAEFTPIRRRTAVLGGLAVGFPLGGLVGGSVAALIIESHGWRGVFVFGAVLAGALALLATAFVPESMAFLSRRGTPAAAAQLMKLRARVDVDGLETAPAGAGTPGRTPLRSLFRRGGAARVAALCVACVFMSAGFYFVLSWTPRLLQSAGWSAQQGIGGAILVNLGGMVGCVLITIGGLRLTARTLTIAFALLGSVTLVAFSLWATSLGGTLFLAVLLGVTLNAAIVGLYAVIPAAFPPEVRATAAGIGIGVGRIGAIVAPLVAGALVDLGRPMSTIFFLFAVPVALGALATWLIRSPAGTPAPAAKDPATRTVSSS</sequence>
<protein>
    <submittedName>
        <fullName evidence="7">MFS transporter</fullName>
    </submittedName>
</protein>
<dbReference type="PANTHER" id="PTHR23508">
    <property type="entry name" value="CARBOXYLIC ACID TRANSPORTER PROTEIN HOMOLOG"/>
    <property type="match status" value="1"/>
</dbReference>
<feature type="transmembrane region" description="Helical" evidence="5">
    <location>
        <begin position="286"/>
        <end position="306"/>
    </location>
</feature>
<dbReference type="PROSITE" id="PS00217">
    <property type="entry name" value="SUGAR_TRANSPORT_2"/>
    <property type="match status" value="1"/>
</dbReference>
<feature type="domain" description="Major facilitator superfamily (MFS) profile" evidence="6">
    <location>
        <begin position="16"/>
        <end position="427"/>
    </location>
</feature>
<evidence type="ECO:0000256" key="2">
    <source>
        <dbReference type="ARBA" id="ARBA00022692"/>
    </source>
</evidence>
<feature type="transmembrane region" description="Helical" evidence="5">
    <location>
        <begin position="140"/>
        <end position="163"/>
    </location>
</feature>
<dbReference type="Pfam" id="PF07690">
    <property type="entry name" value="MFS_1"/>
    <property type="match status" value="2"/>
</dbReference>
<evidence type="ECO:0000256" key="3">
    <source>
        <dbReference type="ARBA" id="ARBA00022989"/>
    </source>
</evidence>
<evidence type="ECO:0000313" key="7">
    <source>
        <dbReference type="EMBL" id="GAA5163145.1"/>
    </source>
</evidence>
<proteinExistence type="predicted"/>
<feature type="transmembrane region" description="Helical" evidence="5">
    <location>
        <begin position="52"/>
        <end position="70"/>
    </location>
</feature>
<dbReference type="PROSITE" id="PS00216">
    <property type="entry name" value="SUGAR_TRANSPORT_1"/>
    <property type="match status" value="1"/>
</dbReference>
<dbReference type="InterPro" id="IPR011701">
    <property type="entry name" value="MFS"/>
</dbReference>
<dbReference type="PROSITE" id="PS50850">
    <property type="entry name" value="MFS"/>
    <property type="match status" value="1"/>
</dbReference>
<dbReference type="InterPro" id="IPR020846">
    <property type="entry name" value="MFS_dom"/>
</dbReference>
<accession>A0ABP9QJU2</accession>
<feature type="transmembrane region" description="Helical" evidence="5">
    <location>
        <begin position="169"/>
        <end position="190"/>
    </location>
</feature>
<dbReference type="EMBL" id="BAABJP010000029">
    <property type="protein sequence ID" value="GAA5163145.1"/>
    <property type="molecule type" value="Genomic_DNA"/>
</dbReference>
<evidence type="ECO:0000313" key="8">
    <source>
        <dbReference type="Proteomes" id="UP001428817"/>
    </source>
</evidence>
<name>A0ABP9QJU2_9PSEU</name>
<dbReference type="InterPro" id="IPR005829">
    <property type="entry name" value="Sugar_transporter_CS"/>
</dbReference>
<reference evidence="8" key="1">
    <citation type="journal article" date="2019" name="Int. J. Syst. Evol. Microbiol.">
        <title>The Global Catalogue of Microorganisms (GCM) 10K type strain sequencing project: providing services to taxonomists for standard genome sequencing and annotation.</title>
        <authorList>
            <consortium name="The Broad Institute Genomics Platform"/>
            <consortium name="The Broad Institute Genome Sequencing Center for Infectious Disease"/>
            <person name="Wu L."/>
            <person name="Ma J."/>
        </authorList>
    </citation>
    <scope>NUCLEOTIDE SEQUENCE [LARGE SCALE GENOMIC DNA]</scope>
    <source>
        <strain evidence="8">JCM 18303</strain>
    </source>
</reference>
<evidence type="ECO:0000256" key="1">
    <source>
        <dbReference type="ARBA" id="ARBA00004651"/>
    </source>
</evidence>
<keyword evidence="3 5" id="KW-1133">Transmembrane helix</keyword>
<evidence type="ECO:0000256" key="4">
    <source>
        <dbReference type="ARBA" id="ARBA00023136"/>
    </source>
</evidence>
<gene>
    <name evidence="7" type="ORF">GCM10023321_49580</name>
</gene>
<keyword evidence="4 5" id="KW-0472">Membrane</keyword>
<evidence type="ECO:0000259" key="6">
    <source>
        <dbReference type="PROSITE" id="PS50850"/>
    </source>
</evidence>
<feature type="transmembrane region" description="Helical" evidence="5">
    <location>
        <begin position="107"/>
        <end position="128"/>
    </location>
</feature>
<feature type="transmembrane region" description="Helical" evidence="5">
    <location>
        <begin position="313"/>
        <end position="333"/>
    </location>
</feature>
<keyword evidence="2 5" id="KW-0812">Transmembrane</keyword>
<evidence type="ECO:0000256" key="5">
    <source>
        <dbReference type="SAM" id="Phobius"/>
    </source>
</evidence>
<dbReference type="PANTHER" id="PTHR23508:SF10">
    <property type="entry name" value="CARBOXYLIC ACID TRANSPORTER PROTEIN HOMOLOG"/>
    <property type="match status" value="1"/>
</dbReference>
<dbReference type="Proteomes" id="UP001428817">
    <property type="component" value="Unassembled WGS sequence"/>
</dbReference>
<comment type="subcellular location">
    <subcellularLocation>
        <location evidence="1">Cell membrane</location>
        <topology evidence="1">Multi-pass membrane protein</topology>
    </subcellularLocation>
</comment>
<dbReference type="RefSeq" id="WP_185060844.1">
    <property type="nucleotide sequence ID" value="NZ_BAABJP010000029.1"/>
</dbReference>
<dbReference type="SUPFAM" id="SSF103473">
    <property type="entry name" value="MFS general substrate transporter"/>
    <property type="match status" value="1"/>
</dbReference>
<feature type="transmembrane region" description="Helical" evidence="5">
    <location>
        <begin position="401"/>
        <end position="422"/>
    </location>
</feature>
<dbReference type="InterPro" id="IPR036259">
    <property type="entry name" value="MFS_trans_sf"/>
</dbReference>
<feature type="transmembrane region" description="Helical" evidence="5">
    <location>
        <begin position="372"/>
        <end position="395"/>
    </location>
</feature>
<feature type="transmembrane region" description="Helical" evidence="5">
    <location>
        <begin position="82"/>
        <end position="101"/>
    </location>
</feature>
<comment type="caution">
    <text evidence="7">The sequence shown here is derived from an EMBL/GenBank/DDBJ whole genome shotgun (WGS) entry which is preliminary data.</text>
</comment>